<evidence type="ECO:0000313" key="12">
    <source>
        <dbReference type="Proteomes" id="UP000010847"/>
    </source>
</evidence>
<dbReference type="GO" id="GO:0005886">
    <property type="term" value="C:plasma membrane"/>
    <property type="evidence" value="ECO:0007669"/>
    <property type="project" value="UniProtKB-SubCell"/>
</dbReference>
<dbReference type="NCBIfam" id="TIGR00810">
    <property type="entry name" value="secG"/>
    <property type="match status" value="1"/>
</dbReference>
<dbReference type="InterPro" id="IPR004692">
    <property type="entry name" value="SecG"/>
</dbReference>
<name>W0EBJ0_9FIRM</name>
<dbReference type="GO" id="GO:0015450">
    <property type="term" value="F:protein-transporting ATPase activity"/>
    <property type="evidence" value="ECO:0007669"/>
    <property type="project" value="UniProtKB-UniRule"/>
</dbReference>
<keyword evidence="4 10" id="KW-1003">Cell membrane</keyword>
<dbReference type="Proteomes" id="UP000010847">
    <property type="component" value="Chromosome"/>
</dbReference>
<protein>
    <recommendedName>
        <fullName evidence="10">Protein-export membrane protein SecG</fullName>
    </recommendedName>
</protein>
<dbReference type="EMBL" id="CP007032">
    <property type="protein sequence ID" value="AHF08210.1"/>
    <property type="molecule type" value="Genomic_DNA"/>
</dbReference>
<proteinExistence type="inferred from homology"/>
<evidence type="ECO:0000256" key="6">
    <source>
        <dbReference type="ARBA" id="ARBA00022927"/>
    </source>
</evidence>
<evidence type="ECO:0000256" key="7">
    <source>
        <dbReference type="ARBA" id="ARBA00022989"/>
    </source>
</evidence>
<comment type="subcellular location">
    <subcellularLocation>
        <location evidence="1 10">Cell membrane</location>
        <topology evidence="1 10">Multi-pass membrane protein</topology>
    </subcellularLocation>
</comment>
<comment type="similarity">
    <text evidence="2 10">Belongs to the SecG family.</text>
</comment>
<keyword evidence="12" id="KW-1185">Reference proteome</keyword>
<dbReference type="AlphaFoldDB" id="W0EBJ0"/>
<evidence type="ECO:0000313" key="11">
    <source>
        <dbReference type="EMBL" id="AHF08210.1"/>
    </source>
</evidence>
<evidence type="ECO:0000256" key="1">
    <source>
        <dbReference type="ARBA" id="ARBA00004651"/>
    </source>
</evidence>
<evidence type="ECO:0000256" key="2">
    <source>
        <dbReference type="ARBA" id="ARBA00008445"/>
    </source>
</evidence>
<dbReference type="OrthoDB" id="1651166at2"/>
<dbReference type="PANTHER" id="PTHR34182:SF1">
    <property type="entry name" value="PROTEIN-EXPORT MEMBRANE PROTEIN SECG"/>
    <property type="match status" value="1"/>
</dbReference>
<dbReference type="GO" id="GO:0065002">
    <property type="term" value="P:intracellular protein transmembrane transport"/>
    <property type="evidence" value="ECO:0007669"/>
    <property type="project" value="TreeGrafter"/>
</dbReference>
<keyword evidence="9 10" id="KW-0472">Membrane</keyword>
<dbReference type="PRINTS" id="PR01651">
    <property type="entry name" value="SECGEXPORT"/>
</dbReference>
<keyword evidence="6 10" id="KW-0653">Protein transport</keyword>
<feature type="transmembrane region" description="Helical" evidence="10">
    <location>
        <begin position="55"/>
        <end position="73"/>
    </location>
</feature>
<dbReference type="RefSeq" id="WP_006716919.1">
    <property type="nucleotide sequence ID" value="NZ_CP007032.1"/>
</dbReference>
<gene>
    <name evidence="11" type="ORF">DESME_15155</name>
</gene>
<dbReference type="STRING" id="871968.DESME_15155"/>
<dbReference type="GO" id="GO:0043952">
    <property type="term" value="P:protein transport by the Sec complex"/>
    <property type="evidence" value="ECO:0007669"/>
    <property type="project" value="TreeGrafter"/>
</dbReference>
<evidence type="ECO:0000256" key="4">
    <source>
        <dbReference type="ARBA" id="ARBA00022475"/>
    </source>
</evidence>
<dbReference type="eggNOG" id="COG1314">
    <property type="taxonomic scope" value="Bacteria"/>
</dbReference>
<dbReference type="HOGENOM" id="CLU_094156_6_2_9"/>
<evidence type="ECO:0000256" key="10">
    <source>
        <dbReference type="RuleBase" id="RU365087"/>
    </source>
</evidence>
<comment type="function">
    <text evidence="10">Involved in protein export. Participates in an early event of protein translocation.</text>
</comment>
<sequence length="74" mass="7628">MLVFLTIILLISSIGLIATVLLQSGTGAGLGAIGGAGESFFGKKKGMDELFEKLSIISAALFLVSSLGVTWLLK</sequence>
<comment type="caution">
    <text evidence="10">Lacks conserved residue(s) required for the propagation of feature annotation.</text>
</comment>
<dbReference type="PANTHER" id="PTHR34182">
    <property type="entry name" value="PROTEIN-EXPORT MEMBRANE PROTEIN SECG"/>
    <property type="match status" value="1"/>
</dbReference>
<evidence type="ECO:0000256" key="9">
    <source>
        <dbReference type="ARBA" id="ARBA00023136"/>
    </source>
</evidence>
<keyword evidence="5 10" id="KW-0812">Transmembrane</keyword>
<organism evidence="11 12">
    <name type="scientific">Desulfitobacterium metallireducens DSM 15288</name>
    <dbReference type="NCBI Taxonomy" id="871968"/>
    <lineage>
        <taxon>Bacteria</taxon>
        <taxon>Bacillati</taxon>
        <taxon>Bacillota</taxon>
        <taxon>Clostridia</taxon>
        <taxon>Eubacteriales</taxon>
        <taxon>Desulfitobacteriaceae</taxon>
        <taxon>Desulfitobacterium</taxon>
    </lineage>
</organism>
<dbReference type="GO" id="GO:0009306">
    <property type="term" value="P:protein secretion"/>
    <property type="evidence" value="ECO:0007669"/>
    <property type="project" value="UniProtKB-UniRule"/>
</dbReference>
<dbReference type="Pfam" id="PF03840">
    <property type="entry name" value="SecG"/>
    <property type="match status" value="1"/>
</dbReference>
<keyword evidence="7 10" id="KW-1133">Transmembrane helix</keyword>
<reference evidence="11 12" key="1">
    <citation type="submission" date="2013-12" db="EMBL/GenBank/DDBJ databases">
        <authorList>
            <consortium name="DOE Joint Genome Institute"/>
            <person name="Smidt H."/>
            <person name="Huntemann M."/>
            <person name="Han J."/>
            <person name="Chen A."/>
            <person name="Kyrpides N."/>
            <person name="Mavromatis K."/>
            <person name="Markowitz V."/>
            <person name="Palaniappan K."/>
            <person name="Ivanova N."/>
            <person name="Schaumberg A."/>
            <person name="Pati A."/>
            <person name="Liolios K."/>
            <person name="Nordberg H.P."/>
            <person name="Cantor M.N."/>
            <person name="Hua S.X."/>
            <person name="Woyke T."/>
        </authorList>
    </citation>
    <scope>NUCLEOTIDE SEQUENCE [LARGE SCALE GENOMIC DNA]</scope>
    <source>
        <strain evidence="12">DSM 15288</strain>
    </source>
</reference>
<evidence type="ECO:0000256" key="3">
    <source>
        <dbReference type="ARBA" id="ARBA00022448"/>
    </source>
</evidence>
<evidence type="ECO:0000256" key="8">
    <source>
        <dbReference type="ARBA" id="ARBA00023010"/>
    </source>
</evidence>
<dbReference type="KEGG" id="dmt:DESME_15155"/>
<keyword evidence="3 10" id="KW-0813">Transport</keyword>
<evidence type="ECO:0000256" key="5">
    <source>
        <dbReference type="ARBA" id="ARBA00022692"/>
    </source>
</evidence>
<keyword evidence="8 10" id="KW-0811">Translocation</keyword>
<accession>W0EBJ0</accession>